<sequence>MAGLETKSPGDSTLSISGMTCSGCANTLTRVLSRVPGVEHASVDFPGGRAVVRGTARPEDLIEAVKAAGYGAQIAKDESTGGRNERARSGCC</sequence>
<evidence type="ECO:0000313" key="3">
    <source>
        <dbReference type="EMBL" id="AGK57123.1"/>
    </source>
</evidence>
<dbReference type="SUPFAM" id="SSF55008">
    <property type="entry name" value="HMA, heavy metal-associated domain"/>
    <property type="match status" value="1"/>
</dbReference>
<evidence type="ECO:0000256" key="1">
    <source>
        <dbReference type="ARBA" id="ARBA00022723"/>
    </source>
</evidence>
<keyword evidence="4" id="KW-1185">Reference proteome</keyword>
<dbReference type="AlphaFoldDB" id="N0B2E5"/>
<dbReference type="GO" id="GO:0046872">
    <property type="term" value="F:metal ion binding"/>
    <property type="evidence" value="ECO:0007669"/>
    <property type="project" value="UniProtKB-KW"/>
</dbReference>
<dbReference type="KEGG" id="hdt:HYPDE_27218"/>
<dbReference type="Gene3D" id="3.30.70.100">
    <property type="match status" value="1"/>
</dbReference>
<evidence type="ECO:0000259" key="2">
    <source>
        <dbReference type="PROSITE" id="PS50846"/>
    </source>
</evidence>
<dbReference type="HOGENOM" id="CLU_134973_5_1_5"/>
<dbReference type="PROSITE" id="PS01047">
    <property type="entry name" value="HMA_1"/>
    <property type="match status" value="1"/>
</dbReference>
<dbReference type="STRING" id="670307.HYPDE_27218"/>
<dbReference type="RefSeq" id="WP_015597160.1">
    <property type="nucleotide sequence ID" value="NC_021172.1"/>
</dbReference>
<organism evidence="3 4">
    <name type="scientific">Hyphomicrobium denitrificans 1NES1</name>
    <dbReference type="NCBI Taxonomy" id="670307"/>
    <lineage>
        <taxon>Bacteria</taxon>
        <taxon>Pseudomonadati</taxon>
        <taxon>Pseudomonadota</taxon>
        <taxon>Alphaproteobacteria</taxon>
        <taxon>Hyphomicrobiales</taxon>
        <taxon>Hyphomicrobiaceae</taxon>
        <taxon>Hyphomicrobium</taxon>
    </lineage>
</organism>
<gene>
    <name evidence="3" type="ORF">HYPDE_27218</name>
</gene>
<dbReference type="Pfam" id="PF00403">
    <property type="entry name" value="HMA"/>
    <property type="match status" value="1"/>
</dbReference>
<dbReference type="InterPro" id="IPR006121">
    <property type="entry name" value="HMA_dom"/>
</dbReference>
<accession>N0B2E5</accession>
<dbReference type="OrthoDB" id="9801832at2"/>
<dbReference type="eggNOG" id="COG2608">
    <property type="taxonomic scope" value="Bacteria"/>
</dbReference>
<keyword evidence="1" id="KW-0479">Metal-binding</keyword>
<dbReference type="EMBL" id="CP005587">
    <property type="protein sequence ID" value="AGK57123.1"/>
    <property type="molecule type" value="Genomic_DNA"/>
</dbReference>
<dbReference type="PROSITE" id="PS50846">
    <property type="entry name" value="HMA_2"/>
    <property type="match status" value="1"/>
</dbReference>
<name>N0B2E5_9HYPH</name>
<dbReference type="InterPro" id="IPR017969">
    <property type="entry name" value="Heavy-metal-associated_CS"/>
</dbReference>
<reference evidence="3 4" key="1">
    <citation type="journal article" date="2013" name="Genome Announc.">
        <title>Genome sequences for three denitrifying bacterial strains isolated from a uranium- and nitrate-contaminated subsurface environment.</title>
        <authorList>
            <person name="Venkatramanan R."/>
            <person name="Prakash O."/>
            <person name="Woyke T."/>
            <person name="Chain P."/>
            <person name="Goodwin L.A."/>
            <person name="Watson D."/>
            <person name="Brooks S."/>
            <person name="Kostka J.E."/>
            <person name="Green S.J."/>
        </authorList>
    </citation>
    <scope>NUCLEOTIDE SEQUENCE [LARGE SCALE GENOMIC DNA]</scope>
    <source>
        <strain evidence="3 4">1NES1</strain>
    </source>
</reference>
<feature type="domain" description="HMA" evidence="2">
    <location>
        <begin position="10"/>
        <end position="73"/>
    </location>
</feature>
<evidence type="ECO:0000313" key="4">
    <source>
        <dbReference type="Proteomes" id="UP000005952"/>
    </source>
</evidence>
<proteinExistence type="predicted"/>
<dbReference type="FunFam" id="3.30.70.100:FF:000001">
    <property type="entry name" value="ATPase copper transporting beta"/>
    <property type="match status" value="1"/>
</dbReference>
<protein>
    <submittedName>
        <fullName evidence="3">Heavy metal transport/detoxification protein</fullName>
    </submittedName>
</protein>
<dbReference type="CDD" id="cd00371">
    <property type="entry name" value="HMA"/>
    <property type="match status" value="1"/>
</dbReference>
<dbReference type="InterPro" id="IPR036163">
    <property type="entry name" value="HMA_dom_sf"/>
</dbReference>
<dbReference type="Proteomes" id="UP000005952">
    <property type="component" value="Chromosome"/>
</dbReference>